<sequence length="391" mass="44832">MDSPGAGGRRRGTTKVSAEDQALDQIAKDAEARLAAKRQARAEAREIRMRELDRQQKELEQSADRVYDMQQSEVLITPRSRMIGNNPSAIRGYSMSSRRSSEDSQEEEGRSLRDIRQELKDVEERFRKAMITNAQLDNDRSSQTYQIDLLKDIVEEMEESYAQLQREYREKSRAHDSLKRQNDKLTEENKLLQGQLNERDTLIANYGLVILLVENDDGSDAKRVLVSSENAQLLSTVEGSIDARLKTFADEKQELQAEVQKLNQQLNDIKSRGGRRSSSRNGVLDDDDSDDAQREVTKALNDYKYRLQKAEQEIASLQASLARSETQVIRYKSTAEAAEKAEADLKVERRKLQRENREAMERLEELETSNNHLLKRLDKLKNAKSALLKDL</sequence>
<dbReference type="PANTHER" id="PTHR19212">
    <property type="entry name" value="LEUCINE RICH REPEAT IN FLII INTERACTING PROTEIN"/>
    <property type="match status" value="1"/>
</dbReference>
<dbReference type="STRING" id="568069.A0A1J1HUI3"/>
<name>A0A1J1HUI3_9DIPT</name>
<dbReference type="Gene3D" id="1.20.5.4090">
    <property type="match status" value="1"/>
</dbReference>
<dbReference type="Proteomes" id="UP000183832">
    <property type="component" value="Unassembled WGS sequence"/>
</dbReference>
<dbReference type="Pfam" id="PF09738">
    <property type="entry name" value="LRRFIP"/>
    <property type="match status" value="1"/>
</dbReference>
<comment type="similarity">
    <text evidence="1">Belongs to the LRRFIP family.</text>
</comment>
<evidence type="ECO:0000313" key="5">
    <source>
        <dbReference type="EMBL" id="CRK91659.1"/>
    </source>
</evidence>
<organism evidence="5 6">
    <name type="scientific">Clunio marinus</name>
    <dbReference type="NCBI Taxonomy" id="568069"/>
    <lineage>
        <taxon>Eukaryota</taxon>
        <taxon>Metazoa</taxon>
        <taxon>Ecdysozoa</taxon>
        <taxon>Arthropoda</taxon>
        <taxon>Hexapoda</taxon>
        <taxon>Insecta</taxon>
        <taxon>Pterygota</taxon>
        <taxon>Neoptera</taxon>
        <taxon>Endopterygota</taxon>
        <taxon>Diptera</taxon>
        <taxon>Nematocera</taxon>
        <taxon>Chironomoidea</taxon>
        <taxon>Chironomidae</taxon>
        <taxon>Clunio</taxon>
    </lineage>
</organism>
<evidence type="ECO:0000256" key="4">
    <source>
        <dbReference type="SAM" id="MobiDB-lite"/>
    </source>
</evidence>
<evidence type="ECO:0000256" key="3">
    <source>
        <dbReference type="SAM" id="Coils"/>
    </source>
</evidence>
<feature type="compositionally biased region" description="Basic and acidic residues" evidence="4">
    <location>
        <begin position="99"/>
        <end position="111"/>
    </location>
</feature>
<reference evidence="5 6" key="1">
    <citation type="submission" date="2015-04" db="EMBL/GenBank/DDBJ databases">
        <authorList>
            <person name="Syromyatnikov M.Y."/>
            <person name="Popov V.N."/>
        </authorList>
    </citation>
    <scope>NUCLEOTIDE SEQUENCE [LARGE SCALE GENOMIC DNA]</scope>
</reference>
<keyword evidence="2 3" id="KW-0175">Coiled coil</keyword>
<dbReference type="PANTHER" id="PTHR19212:SF0">
    <property type="entry name" value="LD07988P"/>
    <property type="match status" value="1"/>
</dbReference>
<proteinExistence type="inferred from homology"/>
<dbReference type="InterPro" id="IPR019139">
    <property type="entry name" value="LRRFIP1/2"/>
</dbReference>
<feature type="coiled-coil region" evidence="3">
    <location>
        <begin position="27"/>
        <end position="69"/>
    </location>
</feature>
<feature type="region of interest" description="Disordered" evidence="4">
    <location>
        <begin position="1"/>
        <end position="24"/>
    </location>
</feature>
<dbReference type="EMBL" id="CVRI01000021">
    <property type="protein sequence ID" value="CRK91659.1"/>
    <property type="molecule type" value="Genomic_DNA"/>
</dbReference>
<evidence type="ECO:0000256" key="2">
    <source>
        <dbReference type="ARBA" id="ARBA00023054"/>
    </source>
</evidence>
<dbReference type="OrthoDB" id="10028421at2759"/>
<dbReference type="AlphaFoldDB" id="A0A1J1HUI3"/>
<protein>
    <submittedName>
        <fullName evidence="5">CLUMA_CG005309, isoform A</fullName>
    </submittedName>
</protein>
<feature type="region of interest" description="Disordered" evidence="4">
    <location>
        <begin position="81"/>
        <end position="111"/>
    </location>
</feature>
<feature type="region of interest" description="Disordered" evidence="4">
    <location>
        <begin position="267"/>
        <end position="291"/>
    </location>
</feature>
<evidence type="ECO:0000256" key="1">
    <source>
        <dbReference type="ARBA" id="ARBA00008275"/>
    </source>
</evidence>
<keyword evidence="6" id="KW-1185">Reference proteome</keyword>
<gene>
    <name evidence="5" type="ORF">CLUMA_CG005309</name>
</gene>
<accession>A0A1J1HUI3</accession>
<evidence type="ECO:0000313" key="6">
    <source>
        <dbReference type="Proteomes" id="UP000183832"/>
    </source>
</evidence>
<dbReference type="GO" id="GO:0006355">
    <property type="term" value="P:regulation of DNA-templated transcription"/>
    <property type="evidence" value="ECO:0007669"/>
    <property type="project" value="InterPro"/>
</dbReference>